<accession>M2VU68</accession>
<protein>
    <submittedName>
        <fullName evidence="10">GTP-binding protein isoform 2</fullName>
    </submittedName>
</protein>
<keyword evidence="5" id="KW-1133">Transmembrane helix</keyword>
<evidence type="ECO:0000256" key="8">
    <source>
        <dbReference type="PROSITE-ProRule" id="PRU01052"/>
    </source>
</evidence>
<evidence type="ECO:0000259" key="9">
    <source>
        <dbReference type="PROSITE" id="PS51715"/>
    </source>
</evidence>
<evidence type="ECO:0000256" key="3">
    <source>
        <dbReference type="ARBA" id="ARBA00022801"/>
    </source>
</evidence>
<dbReference type="InterPro" id="IPR046758">
    <property type="entry name" value="Sey1/RHD3-like_3HB"/>
</dbReference>
<keyword evidence="1" id="KW-0812">Transmembrane</keyword>
<dbReference type="Gene3D" id="3.40.50.300">
    <property type="entry name" value="P-loop containing nucleotide triphosphate hydrolases"/>
    <property type="match status" value="1"/>
</dbReference>
<dbReference type="Pfam" id="PF05879">
    <property type="entry name" value="RHD3_GTPase"/>
    <property type="match status" value="1"/>
</dbReference>
<dbReference type="GO" id="GO:0003924">
    <property type="term" value="F:GTPase activity"/>
    <property type="evidence" value="ECO:0007669"/>
    <property type="project" value="TreeGrafter"/>
</dbReference>
<dbReference type="Proteomes" id="UP000030680">
    <property type="component" value="Unassembled WGS sequence"/>
</dbReference>
<feature type="domain" description="GB1/RHD3-type G" evidence="9">
    <location>
        <begin position="28"/>
        <end position="247"/>
    </location>
</feature>
<dbReference type="PANTHER" id="PTHR45923:SF2">
    <property type="entry name" value="PROTEIN SEY1"/>
    <property type="match status" value="1"/>
</dbReference>
<keyword evidence="6" id="KW-0342">GTP-binding</keyword>
<evidence type="ECO:0000256" key="4">
    <source>
        <dbReference type="ARBA" id="ARBA00022824"/>
    </source>
</evidence>
<evidence type="ECO:0000256" key="7">
    <source>
        <dbReference type="ARBA" id="ARBA00023136"/>
    </source>
</evidence>
<dbReference type="PROSITE" id="PS51715">
    <property type="entry name" value="G_GB1_RHD3"/>
    <property type="match status" value="1"/>
</dbReference>
<keyword evidence="4" id="KW-0256">Endoplasmic reticulum</keyword>
<evidence type="ECO:0000313" key="11">
    <source>
        <dbReference type="Proteomes" id="UP000030680"/>
    </source>
</evidence>
<comment type="similarity">
    <text evidence="8">Belongs to the TRAFAC class dynamin-like GTPase superfamily. GB1/RHD3 GTPase family.</text>
</comment>
<dbReference type="eggNOG" id="KOG2203">
    <property type="taxonomic scope" value="Eukaryota"/>
</dbReference>
<evidence type="ECO:0000256" key="6">
    <source>
        <dbReference type="ARBA" id="ARBA00023134"/>
    </source>
</evidence>
<dbReference type="GO" id="GO:0016320">
    <property type="term" value="P:endoplasmic reticulum membrane fusion"/>
    <property type="evidence" value="ECO:0007669"/>
    <property type="project" value="TreeGrafter"/>
</dbReference>
<dbReference type="OrthoDB" id="1597724at2759"/>
<dbReference type="Gramene" id="EME26736">
    <property type="protein sequence ID" value="EME26736"/>
    <property type="gene ID" value="Gasu_56340"/>
</dbReference>
<dbReference type="InterPro" id="IPR008803">
    <property type="entry name" value="RHD3/Sey1"/>
</dbReference>
<dbReference type="OMA" id="FHRECED"/>
<proteinExistence type="inferred from homology"/>
<organism evidence="10 11">
    <name type="scientific">Galdieria sulphuraria</name>
    <name type="common">Red alga</name>
    <dbReference type="NCBI Taxonomy" id="130081"/>
    <lineage>
        <taxon>Eukaryota</taxon>
        <taxon>Rhodophyta</taxon>
        <taxon>Bangiophyceae</taxon>
        <taxon>Galdieriales</taxon>
        <taxon>Galdieriaceae</taxon>
        <taxon>Galdieria</taxon>
    </lineage>
</organism>
<dbReference type="AlphaFoldDB" id="M2VU68"/>
<keyword evidence="3" id="KW-0378">Hydrolase</keyword>
<keyword evidence="2" id="KW-0547">Nucleotide-binding</keyword>
<keyword evidence="7" id="KW-0472">Membrane</keyword>
<keyword evidence="11" id="KW-1185">Reference proteome</keyword>
<dbReference type="InterPro" id="IPR027417">
    <property type="entry name" value="P-loop_NTPase"/>
</dbReference>
<reference evidence="11" key="1">
    <citation type="journal article" date="2013" name="Science">
        <title>Gene transfer from bacteria and archaea facilitated evolution of an extremophilic eukaryote.</title>
        <authorList>
            <person name="Schonknecht G."/>
            <person name="Chen W.H."/>
            <person name="Ternes C.M."/>
            <person name="Barbier G.G."/>
            <person name="Shrestha R.P."/>
            <person name="Stanke M."/>
            <person name="Brautigam A."/>
            <person name="Baker B.J."/>
            <person name="Banfield J.F."/>
            <person name="Garavito R.M."/>
            <person name="Carr K."/>
            <person name="Wilkerson C."/>
            <person name="Rensing S.A."/>
            <person name="Gagneul D."/>
            <person name="Dickenson N.E."/>
            <person name="Oesterhelt C."/>
            <person name="Lercher M.J."/>
            <person name="Weber A.P."/>
        </authorList>
    </citation>
    <scope>NUCLEOTIDE SEQUENCE [LARGE SCALE GENOMIC DNA]</scope>
    <source>
        <strain evidence="11">074W</strain>
    </source>
</reference>
<dbReference type="PANTHER" id="PTHR45923">
    <property type="entry name" value="PROTEIN SEY1"/>
    <property type="match status" value="1"/>
</dbReference>
<dbReference type="EMBL" id="KB454543">
    <property type="protein sequence ID" value="EME26736.1"/>
    <property type="molecule type" value="Genomic_DNA"/>
</dbReference>
<dbReference type="Pfam" id="PF20428">
    <property type="entry name" value="Sey1_3HB"/>
    <property type="match status" value="1"/>
</dbReference>
<dbReference type="InterPro" id="IPR030386">
    <property type="entry name" value="G_GB1_RHD3_dom"/>
</dbReference>
<dbReference type="GO" id="GO:0005783">
    <property type="term" value="C:endoplasmic reticulum"/>
    <property type="evidence" value="ECO:0007669"/>
    <property type="project" value="TreeGrafter"/>
</dbReference>
<evidence type="ECO:0000256" key="2">
    <source>
        <dbReference type="ARBA" id="ARBA00022741"/>
    </source>
</evidence>
<dbReference type="RefSeq" id="XP_005703256.1">
    <property type="nucleotide sequence ID" value="XM_005703199.1"/>
</dbReference>
<gene>
    <name evidence="10" type="ORF">Gasu_56340</name>
</gene>
<dbReference type="GO" id="GO:0005525">
    <property type="term" value="F:GTP binding"/>
    <property type="evidence" value="ECO:0007669"/>
    <property type="project" value="UniProtKB-KW"/>
</dbReference>
<evidence type="ECO:0000256" key="5">
    <source>
        <dbReference type="ARBA" id="ARBA00022989"/>
    </source>
</evidence>
<sequence>MSFIQIVDSEGVVLDAPFWFPEDQELGSEAYAVVSILGCQGSGKSTLLNKLFQTNFLIADKRNFGRATTKGVHVAKCPQNSLLVVMDVEGGDSRERGVSGKAFQSRIAGFASAISDVVLINLWFHDVGRTEAASYSLLRAIFVEAAKAAAEGGAIKTLMCFVVRDTDPSYTSEELKDILLQGARDIWNTIPKTGEAVDAKLEDFFDFDLFALPHMQYESEQFENKCKELKDHFLQESHPKFYLRSEYSKVGIGIPADGFAAFSKNLWESVYENAEILSSGDVEAGQAELTAAYKCEEATSDILRDIAKETSKLLRNLEDGEKISNLGSKFRDLVNQCLTRFDNAVSDVSSNALVSRKRRELEAIIDTSLNAVFVKQLQVLRENALSQFKASLSSEEVPSDFAFFTADSMFVREAEDSIRPGSDWSYNTERTDLQNTMHEISSRRKQLIAQQIQAAQQQASALQYLQMQQAQMQAIQQQQYGGSGGNWNFGAAYRPPETDVNISVGYQQHRTSIQISMVPDESAGYLGPGGFTAGVGPGNLGLSFNINI</sequence>
<dbReference type="GeneID" id="17085691"/>
<evidence type="ECO:0000313" key="10">
    <source>
        <dbReference type="EMBL" id="EME26736.1"/>
    </source>
</evidence>
<name>M2VU68_GALSU</name>
<evidence type="ECO:0000256" key="1">
    <source>
        <dbReference type="ARBA" id="ARBA00022692"/>
    </source>
</evidence>
<dbReference type="SUPFAM" id="SSF52540">
    <property type="entry name" value="P-loop containing nucleoside triphosphate hydrolases"/>
    <property type="match status" value="1"/>
</dbReference>